<dbReference type="AlphaFoldDB" id="A0A2T3J601"/>
<dbReference type="Proteomes" id="UP000240987">
    <property type="component" value="Unassembled WGS sequence"/>
</dbReference>
<dbReference type="RefSeq" id="WP_107246841.1">
    <property type="nucleotide sequence ID" value="NZ_PYMJ01000071.1"/>
</dbReference>
<feature type="chain" id="PRO_5015550429" evidence="1">
    <location>
        <begin position="21"/>
        <end position="108"/>
    </location>
</feature>
<sequence length="108" mass="11753">MKKPLIILAITCLYSTQVMSSTPVFDHNSKLGMCGGLAKISNIKVDQEKLAKSIDRSEGQKRTLGAMSYGGGYAIGLIDMYQTIKPNTRSKSAVAKQIFEQAGCSQYQ</sequence>
<name>A0A2T3J601_9GAMM</name>
<keyword evidence="3" id="KW-1185">Reference proteome</keyword>
<dbReference type="EMBL" id="PYMJ01000071">
    <property type="protein sequence ID" value="PSU42137.1"/>
    <property type="molecule type" value="Genomic_DNA"/>
</dbReference>
<proteinExistence type="predicted"/>
<evidence type="ECO:0000256" key="1">
    <source>
        <dbReference type="SAM" id="SignalP"/>
    </source>
</evidence>
<organism evidence="2 3">
    <name type="scientific">Photobacterium frigidiphilum</name>
    <dbReference type="NCBI Taxonomy" id="264736"/>
    <lineage>
        <taxon>Bacteria</taxon>
        <taxon>Pseudomonadati</taxon>
        <taxon>Pseudomonadota</taxon>
        <taxon>Gammaproteobacteria</taxon>
        <taxon>Vibrionales</taxon>
        <taxon>Vibrionaceae</taxon>
        <taxon>Photobacterium</taxon>
    </lineage>
</organism>
<keyword evidence="1" id="KW-0732">Signal</keyword>
<comment type="caution">
    <text evidence="2">The sequence shown here is derived from an EMBL/GenBank/DDBJ whole genome shotgun (WGS) entry which is preliminary data.</text>
</comment>
<evidence type="ECO:0000313" key="3">
    <source>
        <dbReference type="Proteomes" id="UP000240987"/>
    </source>
</evidence>
<accession>A0A2T3J601</accession>
<evidence type="ECO:0000313" key="2">
    <source>
        <dbReference type="EMBL" id="PSU42137.1"/>
    </source>
</evidence>
<protein>
    <submittedName>
        <fullName evidence="2">Uncharacterized protein</fullName>
    </submittedName>
</protein>
<feature type="signal peptide" evidence="1">
    <location>
        <begin position="1"/>
        <end position="20"/>
    </location>
</feature>
<reference evidence="2 3" key="1">
    <citation type="submission" date="2018-01" db="EMBL/GenBank/DDBJ databases">
        <title>Whole genome sequencing of Histamine producing bacteria.</title>
        <authorList>
            <person name="Butler K."/>
        </authorList>
    </citation>
    <scope>NUCLEOTIDE SEQUENCE [LARGE SCALE GENOMIC DNA]</scope>
    <source>
        <strain evidence="2 3">JCM 12947</strain>
    </source>
</reference>
<gene>
    <name evidence="2" type="ORF">C9J12_29210</name>
</gene>